<proteinExistence type="predicted"/>
<protein>
    <submittedName>
        <fullName evidence="1">Uncharacterized protein</fullName>
    </submittedName>
</protein>
<dbReference type="Proteomes" id="UP000190888">
    <property type="component" value="Unassembled WGS sequence"/>
</dbReference>
<name>A0A1T4RR68_9BACT</name>
<dbReference type="EMBL" id="FUWH01000014">
    <property type="protein sequence ID" value="SKA18432.1"/>
    <property type="molecule type" value="Genomic_DNA"/>
</dbReference>
<organism evidence="1 2">
    <name type="scientific">Sediminibacterium ginsengisoli</name>
    <dbReference type="NCBI Taxonomy" id="413434"/>
    <lineage>
        <taxon>Bacteria</taxon>
        <taxon>Pseudomonadati</taxon>
        <taxon>Bacteroidota</taxon>
        <taxon>Chitinophagia</taxon>
        <taxon>Chitinophagales</taxon>
        <taxon>Chitinophagaceae</taxon>
        <taxon>Sediminibacterium</taxon>
    </lineage>
</organism>
<accession>A0A1T4RR68</accession>
<dbReference type="AlphaFoldDB" id="A0A1T4RR68"/>
<evidence type="ECO:0000313" key="1">
    <source>
        <dbReference type="EMBL" id="SKA18432.1"/>
    </source>
</evidence>
<sequence length="63" mass="7268">MGFINFKQPAFIQNKSYAKALRDFLQQFGYPARAPVSTDLINAILKVSDAKYHTQSRDLFEKE</sequence>
<reference evidence="1 2" key="1">
    <citation type="submission" date="2017-02" db="EMBL/GenBank/DDBJ databases">
        <authorList>
            <person name="Peterson S.W."/>
        </authorList>
    </citation>
    <scope>NUCLEOTIDE SEQUENCE [LARGE SCALE GENOMIC DNA]</scope>
    <source>
        <strain evidence="1 2">DSM 22335</strain>
    </source>
</reference>
<gene>
    <name evidence="1" type="ORF">SAMN04488132_11420</name>
</gene>
<keyword evidence="2" id="KW-1185">Reference proteome</keyword>
<evidence type="ECO:0000313" key="2">
    <source>
        <dbReference type="Proteomes" id="UP000190888"/>
    </source>
</evidence>